<dbReference type="EMBL" id="QGDO01000001">
    <property type="protein sequence ID" value="PWJ45034.1"/>
    <property type="molecule type" value="Genomic_DNA"/>
</dbReference>
<dbReference type="Pfam" id="PF13448">
    <property type="entry name" value="DUF4114"/>
    <property type="match status" value="1"/>
</dbReference>
<evidence type="ECO:0000313" key="2">
    <source>
        <dbReference type="EMBL" id="PWJ45034.1"/>
    </source>
</evidence>
<organism evidence="2 3">
    <name type="scientific">Sediminitomix flava</name>
    <dbReference type="NCBI Taxonomy" id="379075"/>
    <lineage>
        <taxon>Bacteria</taxon>
        <taxon>Pseudomonadati</taxon>
        <taxon>Bacteroidota</taxon>
        <taxon>Cytophagia</taxon>
        <taxon>Cytophagales</taxon>
        <taxon>Flammeovirgaceae</taxon>
        <taxon>Sediminitomix</taxon>
    </lineage>
</organism>
<name>A0A315ZK18_SEDFL</name>
<proteinExistence type="predicted"/>
<dbReference type="InterPro" id="IPR025193">
    <property type="entry name" value="DUF4114"/>
</dbReference>
<dbReference type="Proteomes" id="UP000245535">
    <property type="component" value="Unassembled WGS sequence"/>
</dbReference>
<evidence type="ECO:0000259" key="1">
    <source>
        <dbReference type="Pfam" id="PF13448"/>
    </source>
</evidence>
<reference evidence="2 3" key="1">
    <citation type="submission" date="2018-03" db="EMBL/GenBank/DDBJ databases">
        <title>Genomic Encyclopedia of Archaeal and Bacterial Type Strains, Phase II (KMG-II): from individual species to whole genera.</title>
        <authorList>
            <person name="Goeker M."/>
        </authorList>
    </citation>
    <scope>NUCLEOTIDE SEQUENCE [LARGE SCALE GENOMIC DNA]</scope>
    <source>
        <strain evidence="2 3">DSM 28229</strain>
    </source>
</reference>
<evidence type="ECO:0000313" key="3">
    <source>
        <dbReference type="Proteomes" id="UP000245535"/>
    </source>
</evidence>
<dbReference type="Pfam" id="PF17963">
    <property type="entry name" value="Big_9"/>
    <property type="match status" value="10"/>
</dbReference>
<dbReference type="NCBIfam" id="NF012211">
    <property type="entry name" value="tand_rpt_95"/>
    <property type="match status" value="6"/>
</dbReference>
<dbReference type="InterPro" id="IPR026341">
    <property type="entry name" value="T9SS_type_B"/>
</dbReference>
<sequence>MKPKDIIPRKRLLLALLLLLGSFFMSFQINQITSILDKIYTMGGWNSIGRPDYLLERNFIEEEIREQVVELIGDSIANGGNDFLARHRSNILISEDDCELICTFVTTDAGWANVLGYYTYHKDSVPETPEDIDSLHIIYPHIQRPHSLDAGDRVSLGTFPKDIVVGFFLIANGWDSGNITEGYHTVYSNHLLNTVASEENMQHMLMFWNQLENENNMILCIEDNNGIRPGGDQDFNDCIFYVTPSPKSNAVITPAFDNDPPVALDDNATTNYDFPVTIDVMANDSDPNGDALLPSSVYIINPPNVGGALAIVDDNGNITYNPVEGYVGPDSFTYAICDNTSQPKCDTATVFITIEEGNIAPSAQDDYYTIEIGQSLTQNVLENDSDEDNSFDFNSLQIINPPSVEGAITVVSDSGIISYIPPSDFIGLDTLSYEICDTGNPTKCTEATVYIDVIPTNEPPVSEPDSAETTNELVVSKNVLENDSDPDGQLHLPSFEIITHPSIAGAFVFITDSTITYTPQSTFVGRDSVQYQICDNAQNELCTTNWLYIDILEGNQPPIANNDTTEVIAGNSVSIPILTNDIDTDGEFALNSLQIISGPVIGGAEVSISDDGTLVYTSPANYTGPDVLLYEVCDNGLPQKCDIATVIINIIEPNQAPIATLDTVSIVENTEARIPVAANDLDPNDDLDEENVDIIVPPTSGGNAEIDSSGVLVYTPPTDFVGTDTIVYQICDLGVPPLCDTDSVFISVLPTPSPPNEPPVAIRDDVETDANTPINIKVIKNDVDPDNNIDSTSIEIITPSPISGTVVVINDDGSIDYTPAPNFVGIDVLIYQVCDEEGLCDTGIVYVSIGGDQDNEPPLALRDDVMGKVDSTLIIPVYKNDIDPEGELDTISVEIVSTSNLEGAIVELDSTGNIIYTPPTGYVGNDVVIYKICDKAIPRLCDSGVLYITIEEEDEVIPVNNPPITTNDNISIYQGDTICVDVLVNDIDIDLNLDSTSLSIADGPLGSGATAYINDEYKIIYKPDSTFTGQDIIIYSICDSGDPKLCDSGILTIQVLPDTTTQVIDNILPVVQNDTVYTTVNSSIFANVLNNDYDDDDGINKNSITIIESTTLTGASAIVAGFAIQYNPSPDYIGTDQIVYRVCDKAELANCGTAILTIIIEDENQPPVAEVDQASTKQNVAITINLTENDVDPDGEIDNTSLRIIEGPLVGGAFARILENGEIEYTPEADYYGYDTLTYRVCDNHRTKACTTSQVIIEILDPKSLPPDIPNVFTPNQDGYNDTFSIDNLEGHYLNEMVIFNRWGQEIYRKGNYNNDWDGYNQLGNPLPGGTYYYIFKSFTTGTQYSGYVVIKR</sequence>
<dbReference type="Gene3D" id="2.60.40.3440">
    <property type="match status" value="4"/>
</dbReference>
<protein>
    <submittedName>
        <fullName evidence="2">Gliding motility-associated-like protein</fullName>
    </submittedName>
</protein>
<comment type="caution">
    <text evidence="2">The sequence shown here is derived from an EMBL/GenBank/DDBJ whole genome shotgun (WGS) entry which is preliminary data.</text>
</comment>
<keyword evidence="3" id="KW-1185">Reference proteome</keyword>
<dbReference type="Gene3D" id="2.60.40.2810">
    <property type="match status" value="3"/>
</dbReference>
<dbReference type="Pfam" id="PF13585">
    <property type="entry name" value="CHU_C"/>
    <property type="match status" value="1"/>
</dbReference>
<accession>A0A315ZK18</accession>
<feature type="domain" description="DUF4114" evidence="1">
    <location>
        <begin position="159"/>
        <end position="243"/>
    </location>
</feature>
<dbReference type="NCBIfam" id="TIGR04131">
    <property type="entry name" value="Bac_Flav_CTERM"/>
    <property type="match status" value="1"/>
</dbReference>
<dbReference type="RefSeq" id="WP_109616488.1">
    <property type="nucleotide sequence ID" value="NZ_QGDO01000001.1"/>
</dbReference>
<dbReference type="OrthoDB" id="9805017at2"/>
<gene>
    <name evidence="2" type="ORF">BC781_1011434</name>
</gene>